<dbReference type="Gene3D" id="3.40.1360.10">
    <property type="match status" value="1"/>
</dbReference>
<evidence type="ECO:0000313" key="2">
    <source>
        <dbReference type="Proteomes" id="UP000255101"/>
    </source>
</evidence>
<dbReference type="GO" id="GO:0005737">
    <property type="term" value="C:cytoplasm"/>
    <property type="evidence" value="ECO:0007669"/>
    <property type="project" value="TreeGrafter"/>
</dbReference>
<accession>A0A379CIJ2</accession>
<dbReference type="SUPFAM" id="SSF56731">
    <property type="entry name" value="DNA primase core"/>
    <property type="match status" value="1"/>
</dbReference>
<gene>
    <name evidence="1" type="ORF">NCTC11460_02111</name>
</gene>
<dbReference type="InterPro" id="IPR036977">
    <property type="entry name" value="DNA_primase_Znf_CHC2"/>
</dbReference>
<protein>
    <submittedName>
        <fullName evidence="1">DNA primase (Bacterial type)</fullName>
    </submittedName>
</protein>
<dbReference type="GO" id="GO:0003677">
    <property type="term" value="F:DNA binding"/>
    <property type="evidence" value="ECO:0007669"/>
    <property type="project" value="InterPro"/>
</dbReference>
<dbReference type="Gene3D" id="3.90.580.10">
    <property type="entry name" value="Zinc finger, CHC2-type domain"/>
    <property type="match status" value="1"/>
</dbReference>
<sequence length="331" mass="38306">MQVKKALLEKNNIEKVLNFYGYANIVDKGDEIRCGLTIKTNPSSIAIYKNDNISAMDYGRNINGDIFTLIMEHKTISYSEIISDIKSLLGIEITYAVKEKNESVSRVFDDILFKKKEELKIYSEDTLDKYDKKWNLRFLKDGISIETQKKFEIMYDYETERIVIPHRNSEGELCGIIGRINSDLNITNKYYPLIAYPKGRAIFGYAQNYKNLYNAETIYIGESEKFVMQLDSMGYHNAIALSGSSITKEQSFLIAKLNPKKVVFCFDEGLEETVIYRCVNKFFMLTNKMNIETGILIDRNNKYLLKGSKDSPSDNGIYIWESLIKECYERI</sequence>
<dbReference type="InterPro" id="IPR050219">
    <property type="entry name" value="DnaG_primase"/>
</dbReference>
<dbReference type="RefSeq" id="WP_019595717.1">
    <property type="nucleotide sequence ID" value="NZ_FOVA01000025.1"/>
</dbReference>
<dbReference type="GO" id="GO:0006269">
    <property type="term" value="P:DNA replication, synthesis of primer"/>
    <property type="evidence" value="ECO:0007669"/>
    <property type="project" value="TreeGrafter"/>
</dbReference>
<organism evidence="1 2">
    <name type="scientific">Peptostreptococcus anaerobius</name>
    <dbReference type="NCBI Taxonomy" id="1261"/>
    <lineage>
        <taxon>Bacteria</taxon>
        <taxon>Bacillati</taxon>
        <taxon>Bacillota</taxon>
        <taxon>Clostridia</taxon>
        <taxon>Peptostreptococcales</taxon>
        <taxon>Peptostreptococcaceae</taxon>
        <taxon>Peptostreptococcus</taxon>
    </lineage>
</organism>
<evidence type="ECO:0000313" key="1">
    <source>
        <dbReference type="EMBL" id="SUB62103.1"/>
    </source>
</evidence>
<dbReference type="PANTHER" id="PTHR30313">
    <property type="entry name" value="DNA PRIMASE"/>
    <property type="match status" value="1"/>
</dbReference>
<dbReference type="EMBL" id="UGTB01000004">
    <property type="protein sequence ID" value="SUB62103.1"/>
    <property type="molecule type" value="Genomic_DNA"/>
</dbReference>
<dbReference type="AlphaFoldDB" id="A0A379CIJ2"/>
<dbReference type="SUPFAM" id="SSF57783">
    <property type="entry name" value="Zinc beta-ribbon"/>
    <property type="match status" value="1"/>
</dbReference>
<proteinExistence type="predicted"/>
<dbReference type="Proteomes" id="UP000255101">
    <property type="component" value="Unassembled WGS sequence"/>
</dbReference>
<dbReference type="PANTHER" id="PTHR30313:SF2">
    <property type="entry name" value="DNA PRIMASE"/>
    <property type="match status" value="1"/>
</dbReference>
<name>A0A379CIJ2_9FIRM</name>
<reference evidence="1 2" key="1">
    <citation type="submission" date="2018-06" db="EMBL/GenBank/DDBJ databases">
        <authorList>
            <consortium name="Pathogen Informatics"/>
            <person name="Doyle S."/>
        </authorList>
    </citation>
    <scope>NUCLEOTIDE SEQUENCE [LARGE SCALE GENOMIC DNA]</scope>
    <source>
        <strain evidence="1 2">NCTC11460</strain>
    </source>
</reference>
<dbReference type="GO" id="GO:0008270">
    <property type="term" value="F:zinc ion binding"/>
    <property type="evidence" value="ECO:0007669"/>
    <property type="project" value="InterPro"/>
</dbReference>